<evidence type="ECO:0000259" key="2">
    <source>
        <dbReference type="Pfam" id="PF06439"/>
    </source>
</evidence>
<dbReference type="Gene3D" id="2.60.120.560">
    <property type="entry name" value="Exo-inulinase, domain 1"/>
    <property type="match status" value="1"/>
</dbReference>
<accession>A0A2U8E3F3</accession>
<dbReference type="SUPFAM" id="SSF51658">
    <property type="entry name" value="Xylose isomerase-like"/>
    <property type="match status" value="1"/>
</dbReference>
<dbReference type="InterPro" id="IPR050312">
    <property type="entry name" value="IolE/XylAMocC-like"/>
</dbReference>
<dbReference type="PANTHER" id="PTHR12110:SF41">
    <property type="entry name" value="INOSOSE DEHYDRATASE"/>
    <property type="match status" value="1"/>
</dbReference>
<name>A0A2U8E3F3_9BACT</name>
<evidence type="ECO:0000313" key="3">
    <source>
        <dbReference type="EMBL" id="AWI09403.1"/>
    </source>
</evidence>
<dbReference type="InterPro" id="IPR013022">
    <property type="entry name" value="Xyl_isomerase-like_TIM-brl"/>
</dbReference>
<dbReference type="KEGG" id="elut:CKA38_09230"/>
<feature type="domain" description="Xylose isomerase-like TIM barrel" evidence="1">
    <location>
        <begin position="100"/>
        <end position="283"/>
    </location>
</feature>
<evidence type="ECO:0000259" key="1">
    <source>
        <dbReference type="Pfam" id="PF01261"/>
    </source>
</evidence>
<feature type="domain" description="3-keto-alpha-glucoside-1,2-lyase/3-keto-2-hydroxy-glucal hydratase" evidence="2">
    <location>
        <begin position="345"/>
        <end position="526"/>
    </location>
</feature>
<evidence type="ECO:0000313" key="4">
    <source>
        <dbReference type="Proteomes" id="UP000244896"/>
    </source>
</evidence>
<proteinExistence type="predicted"/>
<organism evidence="3 4">
    <name type="scientific">Ereboglobus luteus</name>
    <dbReference type="NCBI Taxonomy" id="1796921"/>
    <lineage>
        <taxon>Bacteria</taxon>
        <taxon>Pseudomonadati</taxon>
        <taxon>Verrucomicrobiota</taxon>
        <taxon>Opitutia</taxon>
        <taxon>Opitutales</taxon>
        <taxon>Opitutaceae</taxon>
        <taxon>Ereboglobus</taxon>
    </lineage>
</organism>
<keyword evidence="4" id="KW-1185">Reference proteome</keyword>
<sequence length="534" mass="59071">MKPVNQPSGPHHDKHNATSNFIMKKQLFALSALLLSLFTLHASLNAASGGIELGLQSYTFRTKQFNLTLEDALDRAVAMKIKNIQAYPGHKISAKVDEKFGHNMSAAAKAEVRNLFKKRGLNLTSYGVVNGKTEDEWRQIFAFAKEMGLRDVAVEPKDTSVIPLIAKLAGEYGVKAAVHNHAKPTVYADPEFALATVAPHAKTMGLCADTGHWTRSGYDPVATLRKAEGRLVSLHFKDLTERGVKAAQDMPWGTGASDAALQILELRRQGFKGIAYMEYENKVPVAQLDADTALCADWFHRALAASDDDLRNGRVLPAGYVNEKNISKQWAKKRPSSTERWPGPSPLFNDTLSNAQFKAGTWEFVDGVLTGKANGTIWTKENYGDFALNLDFRCAEKGDSGIILRCTDISKWVQNGIEVQIQQNESKNPKYAMGAVVDISEPSRQIEIEPGRWYHATVIAQGPKLQVAIDGERVINIDLSKWKEAGKNPDGTKNKFQKPYAEMVGEGRIGLQYYTNKPVSFRNVVVERIPAKTE</sequence>
<dbReference type="EMBL" id="CP023004">
    <property type="protein sequence ID" value="AWI09403.1"/>
    <property type="molecule type" value="Genomic_DNA"/>
</dbReference>
<dbReference type="GO" id="GO:0016787">
    <property type="term" value="F:hydrolase activity"/>
    <property type="evidence" value="ECO:0007669"/>
    <property type="project" value="InterPro"/>
</dbReference>
<dbReference type="InterPro" id="IPR036237">
    <property type="entry name" value="Xyl_isomerase-like_sf"/>
</dbReference>
<reference evidence="3 4" key="1">
    <citation type="journal article" date="2018" name="Syst. Appl. Microbiol.">
        <title>Ereboglobus luteus gen. nov. sp. nov. from cockroach guts, and new insights into the oxygen relationship of the genera Opitutus and Didymococcus (Verrucomicrobia: Opitutaceae).</title>
        <authorList>
            <person name="Tegtmeier D."/>
            <person name="Belitz A."/>
            <person name="Radek R."/>
            <person name="Heimerl T."/>
            <person name="Brune A."/>
        </authorList>
    </citation>
    <scope>NUCLEOTIDE SEQUENCE [LARGE SCALE GENOMIC DNA]</scope>
    <source>
        <strain evidence="3 4">Ho45</strain>
    </source>
</reference>
<dbReference type="Gene3D" id="3.20.20.150">
    <property type="entry name" value="Divalent-metal-dependent TIM barrel enzymes"/>
    <property type="match status" value="1"/>
</dbReference>
<dbReference type="Pfam" id="PF01261">
    <property type="entry name" value="AP_endonuc_2"/>
    <property type="match status" value="1"/>
</dbReference>
<dbReference type="PANTHER" id="PTHR12110">
    <property type="entry name" value="HYDROXYPYRUVATE ISOMERASE"/>
    <property type="match status" value="1"/>
</dbReference>
<dbReference type="InterPro" id="IPR010496">
    <property type="entry name" value="AL/BT2_dom"/>
</dbReference>
<dbReference type="Pfam" id="PF06439">
    <property type="entry name" value="3keto-disac_hyd"/>
    <property type="match status" value="1"/>
</dbReference>
<gene>
    <name evidence="3" type="ORF">CKA38_09230</name>
</gene>
<dbReference type="AlphaFoldDB" id="A0A2U8E3F3"/>
<dbReference type="Proteomes" id="UP000244896">
    <property type="component" value="Chromosome"/>
</dbReference>
<evidence type="ECO:0008006" key="5">
    <source>
        <dbReference type="Google" id="ProtNLM"/>
    </source>
</evidence>
<protein>
    <recommendedName>
        <fullName evidence="5">3-keto-disaccharide hydrolase domain-containing protein</fullName>
    </recommendedName>
</protein>